<evidence type="ECO:0000259" key="1">
    <source>
        <dbReference type="Pfam" id="PF20178"/>
    </source>
</evidence>
<comment type="caution">
    <text evidence="3">The sequence shown here is derived from an EMBL/GenBank/DDBJ whole genome shotgun (WGS) entry which is preliminary data.</text>
</comment>
<name>A0A7X1E1I2_9PSED</name>
<accession>A0A7X1E1I2</accession>
<reference evidence="4 5" key="1">
    <citation type="submission" date="2020-04" db="EMBL/GenBank/DDBJ databases">
        <title>Pseudomonas crami sp. nov., a novel proteolytic bacterial species isolated from cream.</title>
        <authorList>
            <person name="Hofmann K."/>
            <person name="Woller A."/>
            <person name="Huptas C."/>
            <person name="Wenning M."/>
            <person name="Scherer S."/>
            <person name="Doll E.V."/>
        </authorList>
    </citation>
    <scope>NUCLEOTIDE SEQUENCE [LARGE SCALE GENOMIC DNA]</scope>
    <source>
        <strain evidence="2 5">WS 5096</strain>
        <strain evidence="3 4">WS 5106</strain>
    </source>
</reference>
<dbReference type="Proteomes" id="UP000520513">
    <property type="component" value="Unassembled WGS sequence"/>
</dbReference>
<proteinExistence type="predicted"/>
<dbReference type="EMBL" id="JAAXCY010000012">
    <property type="protein sequence ID" value="MBC2409612.1"/>
    <property type="molecule type" value="Genomic_DNA"/>
</dbReference>
<evidence type="ECO:0000313" key="2">
    <source>
        <dbReference type="EMBL" id="MBC2383198.1"/>
    </source>
</evidence>
<dbReference type="EMBL" id="JAAXCZ010000010">
    <property type="protein sequence ID" value="MBC2383198.1"/>
    <property type="molecule type" value="Genomic_DNA"/>
</dbReference>
<dbReference type="InterPro" id="IPR046673">
    <property type="entry name" value="ToxA_N"/>
</dbReference>
<dbReference type="Proteomes" id="UP000534677">
    <property type="component" value="Unassembled WGS sequence"/>
</dbReference>
<feature type="domain" description="Dermonecrotic toxin N-terminal" evidence="1">
    <location>
        <begin position="373"/>
        <end position="613"/>
    </location>
</feature>
<evidence type="ECO:0000313" key="3">
    <source>
        <dbReference type="EMBL" id="MBC2409612.1"/>
    </source>
</evidence>
<dbReference type="Pfam" id="PF20178">
    <property type="entry name" value="ToxA_N"/>
    <property type="match status" value="1"/>
</dbReference>
<evidence type="ECO:0000313" key="4">
    <source>
        <dbReference type="Proteomes" id="UP000520513"/>
    </source>
</evidence>
<sequence>MTTEASLSPSSPSLYQAQVLRRYFLACPSLQDVAIKTLQRSLGERYRWLIIDQTQPVLMEPLYRFDGKAFKLEGHNSLTVVDALIERCATGKFVDYSQGQFLVQKPDDGSPIPLHVQNSDLEQVINQRGATLLEDYREALVDYWMARDANGMVRFIWLAEFLKNALLLAAGSAPITHEQLDMIIDVAAASRPTTATRAYIVDQWGESGAANLEMLRGLVIVRQRGNTTIVLLFTLARGIQVFDSLQNLGDGLVSLLSDIAPGHQMQWRLYAPEGNIFYSFSLTFLAKQLSDIRALLPLVRPYSSELRVLERALRVVTGDFDTVRFDSPRMARLRAALPRWLLQAPPQLQMDMARYTMDLAATLRQPGWKPFDEGIASLEAFATSALSAQITKDFPHEPALDPTTIKLQMGFDEPDRSGTVKPFWSVPPLLVQVAWTLPAFAWLGLSELDPERLSLAPGEPEGNGRWLTVENALSLVANASIGAGFAQLIVDTFKDQAQADWRKARFIEQLRLQLPMLALEYHLKYPQAFSAWAYNAVVAVVAPRASERKVNEQTIVLRPLAFKTSDGGPDCVNNMFVIGPLDVNAGRHLLYRPMAQVKLIEFSSWDAILSAIRQPGPLQYQVLAWMTEPARSRYLAPGLPTPGPQMFQFLDFNVGVWTKNPVILAQDVVQGDYLEALFVSAVQSMSGLEPRQSLTGMERLWDWIKRHFGLGLALILSLYGGPAGEAAGWLLAAWAIVQDVSQLAADDTQANAGSIVDLLLNIGLILLSRGRISTAVEAPVAADTLLAISQEADFERSFELGWSEPAQRLTEGGNTSRAAQERLPTEQTSSLLVRGDVGLEQTWSGLYSRLSVIRQAELALYRVRVLPYAQRIHTGNFRGLYRANGNMYVDIAGDWFKVEEHDGVVRVVSDEMATREGPALISAGTGLWGFAPEPKQPEDLKQALQLEQLRLGQLKSDEQRRIELDLEYDTLTKQFDSLVFTDNDTLEGITRRFAEPGSLALIDDELFKADASHWCATTLLDALVRRRQLLLVRDFSALSNSISAGAVKARRVQVTLYGGKRNVMLMHDLIQVRSFDASKLTEVVLTPATLRQVAARLPDYALLQHKAIDACLEAEQRFEEMKHHGRLADTSVAALDLPTWTGRRISLKWQELQLRTLALMCFDSSATCYRDTTLDLIQDVSSLCSLKLLSRRELFTVGRFNLGQQLRVLNDVLDALVLANSRLSYQLGTYPRYINAWAMGNYRSFMRSLLEDLEADLIAAYRVYEAAPLMRTAATGSKKIIDDALAGLVVGNWRSVVERGEPQEYVDVLEPFDHRSVWSFKRMGSDKEPVWQEVPKPQPVVAPDVPAHEHLADIGGEANRLWRIAGRQFDQITSLEAIPRMSPRRVRSEWVNFANKMIRQRDLLIDALKVPAASARHQDLLEFFKHSPGMLYNEIVRFQEQANLSRKRMIMRSPPSSENLLILYKSWLIDVVEVATHDPLARRFEIRESATGRPFWEAHFTYDGKEARDVGYHFSQGLLKRFTERGISYEKLKRRATNPELLINVLRSNIDHEVAETVFFTEDVEPTSA</sequence>
<organism evidence="3 4">
    <name type="scientific">Pseudomonas cremoris</name>
    <dbReference type="NCBI Taxonomy" id="2724178"/>
    <lineage>
        <taxon>Bacteria</taxon>
        <taxon>Pseudomonadati</taxon>
        <taxon>Pseudomonadota</taxon>
        <taxon>Gammaproteobacteria</taxon>
        <taxon>Pseudomonadales</taxon>
        <taxon>Pseudomonadaceae</taxon>
        <taxon>Pseudomonas</taxon>
    </lineage>
</organism>
<gene>
    <name evidence="2" type="ORF">HF209_19860</name>
    <name evidence="3" type="ORF">HF257_26705</name>
</gene>
<protein>
    <recommendedName>
        <fullName evidence="1">Dermonecrotic toxin N-terminal domain-containing protein</fullName>
    </recommendedName>
</protein>
<evidence type="ECO:0000313" key="5">
    <source>
        <dbReference type="Proteomes" id="UP000534677"/>
    </source>
</evidence>
<keyword evidence="5" id="KW-1185">Reference proteome</keyword>
<dbReference type="RefSeq" id="WP_185709024.1">
    <property type="nucleotide sequence ID" value="NZ_JAAXCY010000012.1"/>
</dbReference>